<organism evidence="2 3">
    <name type="scientific">Cryptolaemus montrouzieri</name>
    <dbReference type="NCBI Taxonomy" id="559131"/>
    <lineage>
        <taxon>Eukaryota</taxon>
        <taxon>Metazoa</taxon>
        <taxon>Ecdysozoa</taxon>
        <taxon>Arthropoda</taxon>
        <taxon>Hexapoda</taxon>
        <taxon>Insecta</taxon>
        <taxon>Pterygota</taxon>
        <taxon>Neoptera</taxon>
        <taxon>Endopterygota</taxon>
        <taxon>Coleoptera</taxon>
        <taxon>Polyphaga</taxon>
        <taxon>Cucujiformia</taxon>
        <taxon>Coccinelloidea</taxon>
        <taxon>Coccinellidae</taxon>
        <taxon>Scymninae</taxon>
        <taxon>Scymnini</taxon>
        <taxon>Cryptolaemus</taxon>
    </lineage>
</organism>
<feature type="transmembrane region" description="Helical" evidence="1">
    <location>
        <begin position="68"/>
        <end position="91"/>
    </location>
</feature>
<proteinExistence type="predicted"/>
<gene>
    <name evidence="2" type="ORF">HHI36_022111</name>
</gene>
<name>A0ABD2MZ79_9CUCU</name>
<keyword evidence="1" id="KW-1133">Transmembrane helix</keyword>
<evidence type="ECO:0000256" key="1">
    <source>
        <dbReference type="SAM" id="Phobius"/>
    </source>
</evidence>
<keyword evidence="3" id="KW-1185">Reference proteome</keyword>
<evidence type="ECO:0000313" key="3">
    <source>
        <dbReference type="Proteomes" id="UP001516400"/>
    </source>
</evidence>
<evidence type="ECO:0000313" key="2">
    <source>
        <dbReference type="EMBL" id="KAL3271637.1"/>
    </source>
</evidence>
<reference evidence="2 3" key="1">
    <citation type="journal article" date="2021" name="BMC Biol.">
        <title>Horizontally acquired antibacterial genes associated with adaptive radiation of ladybird beetles.</title>
        <authorList>
            <person name="Li H.S."/>
            <person name="Tang X.F."/>
            <person name="Huang Y.H."/>
            <person name="Xu Z.Y."/>
            <person name="Chen M.L."/>
            <person name="Du X.Y."/>
            <person name="Qiu B.Y."/>
            <person name="Chen P.T."/>
            <person name="Zhang W."/>
            <person name="Slipinski A."/>
            <person name="Escalona H.E."/>
            <person name="Waterhouse R.M."/>
            <person name="Zwick A."/>
            <person name="Pang H."/>
        </authorList>
    </citation>
    <scope>NUCLEOTIDE SEQUENCE [LARGE SCALE GENOMIC DNA]</scope>
    <source>
        <strain evidence="2">SYSU2018</strain>
    </source>
</reference>
<sequence>MTLNKRPIFHFMSSNESETESVDNSTSIANIMKKLQFENAKNMDHFFNISLRRFDTEMDTLDTNYNSILFFFKLILFLLFVLIIPVLINIIRGIRVYHRNKKYKSDFLILQSMDNGNTV</sequence>
<dbReference type="AlphaFoldDB" id="A0ABD2MZ79"/>
<keyword evidence="1" id="KW-0472">Membrane</keyword>
<dbReference type="EMBL" id="JABFTP020000042">
    <property type="protein sequence ID" value="KAL3271637.1"/>
    <property type="molecule type" value="Genomic_DNA"/>
</dbReference>
<dbReference type="Proteomes" id="UP001516400">
    <property type="component" value="Unassembled WGS sequence"/>
</dbReference>
<comment type="caution">
    <text evidence="2">The sequence shown here is derived from an EMBL/GenBank/DDBJ whole genome shotgun (WGS) entry which is preliminary data.</text>
</comment>
<keyword evidence="1" id="KW-0812">Transmembrane</keyword>
<protein>
    <submittedName>
        <fullName evidence="2">Uncharacterized protein</fullName>
    </submittedName>
</protein>
<accession>A0ABD2MZ79</accession>